<dbReference type="AlphaFoldDB" id="A0A0U1BK90"/>
<accession>A0A0U1BK90</accession>
<evidence type="ECO:0000313" key="1">
    <source>
        <dbReference type="EMBL" id="CPV70709.1"/>
    </source>
</evidence>
<evidence type="ECO:0000313" key="2">
    <source>
        <dbReference type="Proteomes" id="UP000045782"/>
    </source>
</evidence>
<sequence>MNYFSILTKVEASSPDDWTKVENVTTEDGHRQLYVFHEDAAISLAWGKDHLDGEPWTEAWSESGGFPDKKIYGHWLDIRYNGVPIQRDLVLSVDGGRCVLPSGNTISEDGKGVIGMKVSEPEMQRARLLDGLLGHSQFDRYSMSANIQF</sequence>
<protein>
    <submittedName>
        <fullName evidence="1">Uncharacterized protein</fullName>
    </submittedName>
</protein>
<organism evidence="1 2">
    <name type="scientific">Mycobacteroides abscessus</name>
    <dbReference type="NCBI Taxonomy" id="36809"/>
    <lineage>
        <taxon>Bacteria</taxon>
        <taxon>Bacillati</taxon>
        <taxon>Actinomycetota</taxon>
        <taxon>Actinomycetes</taxon>
        <taxon>Mycobacteriales</taxon>
        <taxon>Mycobacteriaceae</taxon>
        <taxon>Mycobacteroides</taxon>
    </lineage>
</organism>
<dbReference type="RefSeq" id="WP_052524995.1">
    <property type="nucleotide sequence ID" value="NZ_CP014951.1"/>
</dbReference>
<proteinExistence type="predicted"/>
<reference evidence="1 2" key="1">
    <citation type="submission" date="2015-03" db="EMBL/GenBank/DDBJ databases">
        <authorList>
            <person name="Murphy D."/>
        </authorList>
    </citation>
    <scope>NUCLEOTIDE SEQUENCE [LARGE SCALE GENOMIC DNA]</scope>
    <source>
        <strain evidence="1 2">PAP088</strain>
    </source>
</reference>
<dbReference type="EMBL" id="CSWP01000012">
    <property type="protein sequence ID" value="CPV70709.1"/>
    <property type="molecule type" value="Genomic_DNA"/>
</dbReference>
<gene>
    <name evidence="1" type="ORF">ERS075579_04859</name>
</gene>
<dbReference type="Proteomes" id="UP000045782">
    <property type="component" value="Unassembled WGS sequence"/>
</dbReference>
<name>A0A0U1BK90_9MYCO</name>